<sequence length="130" mass="14396">MRSSMIFVIFAILIAFTFATPFEDKLSVISLAYPDGVEPAACALRGCQDAKQNPKMRSLMIFVIFAILFAFTMADPIEENLTIVSAAEYDGVQPAACSQPGCHDACLRKHGVRLIRSWCSGGVCWCEYYR</sequence>
<accession>A0A9J6CBH7</accession>
<keyword evidence="1" id="KW-1133">Transmembrane helix</keyword>
<evidence type="ECO:0000313" key="3">
    <source>
        <dbReference type="EMBL" id="KAG5679484.1"/>
    </source>
</evidence>
<feature type="chain" id="PRO_5039887287" description="Defensin" evidence="2">
    <location>
        <begin position="20"/>
        <end position="130"/>
    </location>
</feature>
<evidence type="ECO:0008006" key="5">
    <source>
        <dbReference type="Google" id="ProtNLM"/>
    </source>
</evidence>
<protein>
    <recommendedName>
        <fullName evidence="5">Defensin</fullName>
    </recommendedName>
</protein>
<evidence type="ECO:0000313" key="4">
    <source>
        <dbReference type="Proteomes" id="UP001107558"/>
    </source>
</evidence>
<dbReference type="EMBL" id="JADBJN010000002">
    <property type="protein sequence ID" value="KAG5679484.1"/>
    <property type="molecule type" value="Genomic_DNA"/>
</dbReference>
<keyword evidence="1" id="KW-0472">Membrane</keyword>
<comment type="caution">
    <text evidence="3">The sequence shown here is derived from an EMBL/GenBank/DDBJ whole genome shotgun (WGS) entry which is preliminary data.</text>
</comment>
<dbReference type="Proteomes" id="UP001107558">
    <property type="component" value="Chromosome 2"/>
</dbReference>
<dbReference type="AlphaFoldDB" id="A0A9J6CBH7"/>
<gene>
    <name evidence="3" type="ORF">PVAND_009049</name>
</gene>
<proteinExistence type="predicted"/>
<keyword evidence="2" id="KW-0732">Signal</keyword>
<name>A0A9J6CBH7_POLVA</name>
<keyword evidence="1" id="KW-0812">Transmembrane</keyword>
<evidence type="ECO:0000256" key="1">
    <source>
        <dbReference type="SAM" id="Phobius"/>
    </source>
</evidence>
<feature type="signal peptide" evidence="2">
    <location>
        <begin position="1"/>
        <end position="19"/>
    </location>
</feature>
<reference evidence="3" key="1">
    <citation type="submission" date="2021-03" db="EMBL/GenBank/DDBJ databases">
        <title>Chromosome level genome of the anhydrobiotic midge Polypedilum vanderplanki.</title>
        <authorList>
            <person name="Yoshida Y."/>
            <person name="Kikawada T."/>
            <person name="Gusev O."/>
        </authorList>
    </citation>
    <scope>NUCLEOTIDE SEQUENCE</scope>
    <source>
        <strain evidence="3">NIAS01</strain>
        <tissue evidence="3">Whole body or cell culture</tissue>
    </source>
</reference>
<organism evidence="3 4">
    <name type="scientific">Polypedilum vanderplanki</name>
    <name type="common">Sleeping chironomid midge</name>
    <dbReference type="NCBI Taxonomy" id="319348"/>
    <lineage>
        <taxon>Eukaryota</taxon>
        <taxon>Metazoa</taxon>
        <taxon>Ecdysozoa</taxon>
        <taxon>Arthropoda</taxon>
        <taxon>Hexapoda</taxon>
        <taxon>Insecta</taxon>
        <taxon>Pterygota</taxon>
        <taxon>Neoptera</taxon>
        <taxon>Endopterygota</taxon>
        <taxon>Diptera</taxon>
        <taxon>Nematocera</taxon>
        <taxon>Chironomoidea</taxon>
        <taxon>Chironomidae</taxon>
        <taxon>Chironominae</taxon>
        <taxon>Polypedilum</taxon>
        <taxon>Polypedilum</taxon>
    </lineage>
</organism>
<evidence type="ECO:0000256" key="2">
    <source>
        <dbReference type="SAM" id="SignalP"/>
    </source>
</evidence>
<keyword evidence="4" id="KW-1185">Reference proteome</keyword>
<feature type="transmembrane region" description="Helical" evidence="1">
    <location>
        <begin position="59"/>
        <end position="77"/>
    </location>
</feature>